<dbReference type="AlphaFoldDB" id="A0A4R6M8V2"/>
<dbReference type="Proteomes" id="UP000294656">
    <property type="component" value="Unassembled WGS sequence"/>
</dbReference>
<dbReference type="InterPro" id="IPR009057">
    <property type="entry name" value="Homeodomain-like_sf"/>
</dbReference>
<evidence type="ECO:0000259" key="4">
    <source>
        <dbReference type="PROSITE" id="PS01124"/>
    </source>
</evidence>
<dbReference type="Gene3D" id="1.10.10.60">
    <property type="entry name" value="Homeodomain-like"/>
    <property type="match status" value="1"/>
</dbReference>
<dbReference type="EMBL" id="SNXC01000011">
    <property type="protein sequence ID" value="TDO97911.1"/>
    <property type="molecule type" value="Genomic_DNA"/>
</dbReference>
<evidence type="ECO:0000256" key="3">
    <source>
        <dbReference type="ARBA" id="ARBA00023163"/>
    </source>
</evidence>
<evidence type="ECO:0000256" key="1">
    <source>
        <dbReference type="ARBA" id="ARBA00023015"/>
    </source>
</evidence>
<dbReference type="InterPro" id="IPR047264">
    <property type="entry name" value="Cupin_HpaA-like_N"/>
</dbReference>
<evidence type="ECO:0000313" key="6">
    <source>
        <dbReference type="Proteomes" id="UP000294656"/>
    </source>
</evidence>
<evidence type="ECO:0000256" key="2">
    <source>
        <dbReference type="ARBA" id="ARBA00023125"/>
    </source>
</evidence>
<sequence length="294" mass="33925">MSDSNIPLFGLYGDSEWADDPEFLHIEDIESRSSDLGWKIDAHRHSQLFQILVLKSGDSKVQLDDQTRRLKGKWAIVIPAGCVHSFRFAPETDGKVLSIAAPLLEEAYQERAAKLIKPLLQNPAFIDLGHNTDQFNELWPIVMQIERETSIARAGRALMGEYLVKALLIMLHRYSVVGDANASDNQNHQLLQNLKELIEKNYLKHWTTSEYSKRLNTSEKTLNRLTKSTLNQSVKSLCHERVFLEAKRQLIYSRKTIEEIAYDLGFIDPGYFSRFFKRLSHYTPGQFRLMNQQN</sequence>
<dbReference type="OrthoDB" id="9814125at2"/>
<dbReference type="SUPFAM" id="SSF51182">
    <property type="entry name" value="RmlC-like cupins"/>
    <property type="match status" value="1"/>
</dbReference>
<keyword evidence="6" id="KW-1185">Reference proteome</keyword>
<dbReference type="PANTHER" id="PTHR43280:SF32">
    <property type="entry name" value="TRANSCRIPTIONAL REGULATORY PROTEIN"/>
    <property type="match status" value="1"/>
</dbReference>
<proteinExistence type="predicted"/>
<keyword evidence="3" id="KW-0804">Transcription</keyword>
<dbReference type="RefSeq" id="WP_133503330.1">
    <property type="nucleotide sequence ID" value="NZ_SNXC01000011.1"/>
</dbReference>
<comment type="caution">
    <text evidence="5">The sequence shown here is derived from an EMBL/GenBank/DDBJ whole genome shotgun (WGS) entry which is preliminary data.</text>
</comment>
<dbReference type="InterPro" id="IPR020449">
    <property type="entry name" value="Tscrpt_reg_AraC-type_HTH"/>
</dbReference>
<name>A0A4R6M8V2_9GAMM</name>
<reference evidence="5 6" key="1">
    <citation type="submission" date="2019-03" db="EMBL/GenBank/DDBJ databases">
        <title>Genomic Encyclopedia of Type Strains, Phase III (KMG-III): the genomes of soil and plant-associated and newly described type strains.</title>
        <authorList>
            <person name="Whitman W."/>
        </authorList>
    </citation>
    <scope>NUCLEOTIDE SEQUENCE [LARGE SCALE GENOMIC DNA]</scope>
    <source>
        <strain evidence="5 6">CECT 7378</strain>
    </source>
</reference>
<dbReference type="SUPFAM" id="SSF46689">
    <property type="entry name" value="Homeodomain-like"/>
    <property type="match status" value="1"/>
</dbReference>
<dbReference type="GO" id="GO:0043565">
    <property type="term" value="F:sequence-specific DNA binding"/>
    <property type="evidence" value="ECO:0007669"/>
    <property type="project" value="InterPro"/>
</dbReference>
<keyword evidence="2" id="KW-0238">DNA-binding</keyword>
<dbReference type="Pfam" id="PF12833">
    <property type="entry name" value="HTH_18"/>
    <property type="match status" value="1"/>
</dbReference>
<dbReference type="CDD" id="cd06999">
    <property type="entry name" value="cupin_HpaA-like_N"/>
    <property type="match status" value="1"/>
</dbReference>
<organism evidence="5 6">
    <name type="scientific">Marinomonas balearica</name>
    <dbReference type="NCBI Taxonomy" id="491947"/>
    <lineage>
        <taxon>Bacteria</taxon>
        <taxon>Pseudomonadati</taxon>
        <taxon>Pseudomonadota</taxon>
        <taxon>Gammaproteobacteria</taxon>
        <taxon>Oceanospirillales</taxon>
        <taxon>Oceanospirillaceae</taxon>
        <taxon>Marinomonas</taxon>
    </lineage>
</organism>
<dbReference type="InterPro" id="IPR018060">
    <property type="entry name" value="HTH_AraC"/>
</dbReference>
<dbReference type="PANTHER" id="PTHR43280">
    <property type="entry name" value="ARAC-FAMILY TRANSCRIPTIONAL REGULATOR"/>
    <property type="match status" value="1"/>
</dbReference>
<dbReference type="InterPro" id="IPR014710">
    <property type="entry name" value="RmlC-like_jellyroll"/>
</dbReference>
<protein>
    <submittedName>
        <fullName evidence="5">AraC family transcriptional regulator</fullName>
    </submittedName>
</protein>
<feature type="domain" description="HTH araC/xylS-type" evidence="4">
    <location>
        <begin position="192"/>
        <end position="290"/>
    </location>
</feature>
<evidence type="ECO:0000313" key="5">
    <source>
        <dbReference type="EMBL" id="TDO97911.1"/>
    </source>
</evidence>
<dbReference type="SMART" id="SM00342">
    <property type="entry name" value="HTH_ARAC"/>
    <property type="match status" value="1"/>
</dbReference>
<dbReference type="GO" id="GO:0003700">
    <property type="term" value="F:DNA-binding transcription factor activity"/>
    <property type="evidence" value="ECO:0007669"/>
    <property type="project" value="InterPro"/>
</dbReference>
<dbReference type="InterPro" id="IPR011051">
    <property type="entry name" value="RmlC_Cupin_sf"/>
</dbReference>
<dbReference type="PRINTS" id="PR00032">
    <property type="entry name" value="HTHARAC"/>
</dbReference>
<gene>
    <name evidence="5" type="ORF">DFP79_1540</name>
</gene>
<accession>A0A4R6M8V2</accession>
<keyword evidence="1" id="KW-0805">Transcription regulation</keyword>
<dbReference type="PROSITE" id="PS01124">
    <property type="entry name" value="HTH_ARAC_FAMILY_2"/>
    <property type="match status" value="1"/>
</dbReference>
<dbReference type="Gene3D" id="2.60.120.10">
    <property type="entry name" value="Jelly Rolls"/>
    <property type="match status" value="1"/>
</dbReference>